<evidence type="ECO:0000313" key="3">
    <source>
        <dbReference type="Proteomes" id="UP000634139"/>
    </source>
</evidence>
<protein>
    <submittedName>
        <fullName evidence="2">Uncharacterized protein</fullName>
    </submittedName>
</protein>
<accession>A0A918RE76</accession>
<dbReference type="Proteomes" id="UP000634139">
    <property type="component" value="Unassembled WGS sequence"/>
</dbReference>
<name>A0A918RE76_9SPHN</name>
<keyword evidence="1" id="KW-1133">Transmembrane helix</keyword>
<reference evidence="2" key="2">
    <citation type="submission" date="2020-09" db="EMBL/GenBank/DDBJ databases">
        <authorList>
            <person name="Sun Q."/>
            <person name="Kim S."/>
        </authorList>
    </citation>
    <scope>NUCLEOTIDE SEQUENCE</scope>
    <source>
        <strain evidence="2">KCTC 32422</strain>
    </source>
</reference>
<keyword evidence="3" id="KW-1185">Reference proteome</keyword>
<evidence type="ECO:0000256" key="1">
    <source>
        <dbReference type="SAM" id="Phobius"/>
    </source>
</evidence>
<dbReference type="AlphaFoldDB" id="A0A918RE76"/>
<dbReference type="RefSeq" id="WP_189539569.1">
    <property type="nucleotide sequence ID" value="NZ_BMZD01000002.1"/>
</dbReference>
<organism evidence="2 3">
    <name type="scientific">Novosphingobium arvoryzae</name>
    <dbReference type="NCBI Taxonomy" id="1256514"/>
    <lineage>
        <taxon>Bacteria</taxon>
        <taxon>Pseudomonadati</taxon>
        <taxon>Pseudomonadota</taxon>
        <taxon>Alphaproteobacteria</taxon>
        <taxon>Sphingomonadales</taxon>
        <taxon>Sphingomonadaceae</taxon>
        <taxon>Novosphingobium</taxon>
    </lineage>
</organism>
<dbReference type="EMBL" id="BMZD01000002">
    <property type="protein sequence ID" value="GGZ94059.1"/>
    <property type="molecule type" value="Genomic_DNA"/>
</dbReference>
<feature type="transmembrane region" description="Helical" evidence="1">
    <location>
        <begin position="100"/>
        <end position="120"/>
    </location>
</feature>
<keyword evidence="1" id="KW-0812">Transmembrane</keyword>
<sequence length="121" mass="13170">MTDEYDLPPAAFDHVSSMLTLAKRKHQEAMAMVGSPDANAIPRLRQVLQLLEEVELLAEDAASYVETDAVAGALKELQQQQASIRLAIERLEALSRRSPWASPLPWIVLLVVAVVVLGAVG</sequence>
<comment type="caution">
    <text evidence="2">The sequence shown here is derived from an EMBL/GenBank/DDBJ whole genome shotgun (WGS) entry which is preliminary data.</text>
</comment>
<proteinExistence type="predicted"/>
<gene>
    <name evidence="2" type="ORF">GCM10011617_12640</name>
</gene>
<evidence type="ECO:0000313" key="2">
    <source>
        <dbReference type="EMBL" id="GGZ94059.1"/>
    </source>
</evidence>
<keyword evidence="1" id="KW-0472">Membrane</keyword>
<reference evidence="2" key="1">
    <citation type="journal article" date="2014" name="Int. J. Syst. Evol. Microbiol.">
        <title>Complete genome sequence of Corynebacterium casei LMG S-19264T (=DSM 44701T), isolated from a smear-ripened cheese.</title>
        <authorList>
            <consortium name="US DOE Joint Genome Institute (JGI-PGF)"/>
            <person name="Walter F."/>
            <person name="Albersmeier A."/>
            <person name="Kalinowski J."/>
            <person name="Ruckert C."/>
        </authorList>
    </citation>
    <scope>NUCLEOTIDE SEQUENCE</scope>
    <source>
        <strain evidence="2">KCTC 32422</strain>
    </source>
</reference>